<dbReference type="InterPro" id="IPR013324">
    <property type="entry name" value="RNA_pol_sigma_r3/r4-like"/>
</dbReference>
<feature type="domain" description="RNA polymerase sigma-70 region 2" evidence="5">
    <location>
        <begin position="16"/>
        <end position="75"/>
    </location>
</feature>
<keyword evidence="4" id="KW-0804">Transcription</keyword>
<accession>A0A378U6V4</accession>
<dbReference type="Gene3D" id="1.10.10.10">
    <property type="entry name" value="Winged helix-like DNA-binding domain superfamily/Winged helix DNA-binding domain"/>
    <property type="match status" value="1"/>
</dbReference>
<dbReference type="GO" id="GO:0016987">
    <property type="term" value="F:sigma factor activity"/>
    <property type="evidence" value="ECO:0007669"/>
    <property type="project" value="UniProtKB-KW"/>
</dbReference>
<protein>
    <submittedName>
        <fullName evidence="7">RNA polymerase sigma factor</fullName>
    </submittedName>
</protein>
<dbReference type="InterPro" id="IPR039425">
    <property type="entry name" value="RNA_pol_sigma-70-like"/>
</dbReference>
<gene>
    <name evidence="7" type="ORF">NCTC11179_03733</name>
</gene>
<keyword evidence="8" id="KW-1185">Reference proteome</keyword>
<dbReference type="InterPro" id="IPR014284">
    <property type="entry name" value="RNA_pol_sigma-70_dom"/>
</dbReference>
<evidence type="ECO:0000313" key="8">
    <source>
        <dbReference type="Proteomes" id="UP000255024"/>
    </source>
</evidence>
<keyword evidence="2" id="KW-0805">Transcription regulation</keyword>
<dbReference type="InterPro" id="IPR013249">
    <property type="entry name" value="RNA_pol_sigma70_r4_t2"/>
</dbReference>
<dbReference type="InterPro" id="IPR036388">
    <property type="entry name" value="WH-like_DNA-bd_sf"/>
</dbReference>
<dbReference type="Pfam" id="PF08281">
    <property type="entry name" value="Sigma70_r4_2"/>
    <property type="match status" value="1"/>
</dbReference>
<evidence type="ECO:0000256" key="2">
    <source>
        <dbReference type="ARBA" id="ARBA00023015"/>
    </source>
</evidence>
<dbReference type="EMBL" id="UGQL01000002">
    <property type="protein sequence ID" value="STZ70200.1"/>
    <property type="molecule type" value="Genomic_DNA"/>
</dbReference>
<dbReference type="GO" id="GO:0003677">
    <property type="term" value="F:DNA binding"/>
    <property type="evidence" value="ECO:0007669"/>
    <property type="project" value="InterPro"/>
</dbReference>
<feature type="domain" description="RNA polymerase sigma factor 70 region 4 type 2" evidence="6">
    <location>
        <begin position="118"/>
        <end position="163"/>
    </location>
</feature>
<dbReference type="AlphaFoldDB" id="A0A378U6V4"/>
<dbReference type="PANTHER" id="PTHR43133:SF46">
    <property type="entry name" value="RNA POLYMERASE SIGMA-70 FACTOR ECF SUBFAMILY"/>
    <property type="match status" value="1"/>
</dbReference>
<dbReference type="InterPro" id="IPR013325">
    <property type="entry name" value="RNA_pol_sigma_r2"/>
</dbReference>
<evidence type="ECO:0000256" key="1">
    <source>
        <dbReference type="ARBA" id="ARBA00010641"/>
    </source>
</evidence>
<dbReference type="CDD" id="cd06171">
    <property type="entry name" value="Sigma70_r4"/>
    <property type="match status" value="1"/>
</dbReference>
<comment type="similarity">
    <text evidence="1">Belongs to the sigma-70 factor family. ECF subfamily.</text>
</comment>
<dbReference type="Pfam" id="PF04542">
    <property type="entry name" value="Sigma70_r2"/>
    <property type="match status" value="1"/>
</dbReference>
<name>A0A378U6V4_MYROD</name>
<dbReference type="GO" id="GO:0006352">
    <property type="term" value="P:DNA-templated transcription initiation"/>
    <property type="evidence" value="ECO:0007669"/>
    <property type="project" value="InterPro"/>
</dbReference>
<reference evidence="7 8" key="1">
    <citation type="submission" date="2018-06" db="EMBL/GenBank/DDBJ databases">
        <authorList>
            <consortium name="Pathogen Informatics"/>
            <person name="Doyle S."/>
        </authorList>
    </citation>
    <scope>NUCLEOTIDE SEQUENCE [LARGE SCALE GENOMIC DNA]</scope>
    <source>
        <strain evidence="7 8">NCTC11179</strain>
    </source>
</reference>
<keyword evidence="3" id="KW-0731">Sigma factor</keyword>
<dbReference type="PANTHER" id="PTHR43133">
    <property type="entry name" value="RNA POLYMERASE ECF-TYPE SIGMA FACTO"/>
    <property type="match status" value="1"/>
</dbReference>
<evidence type="ECO:0000256" key="4">
    <source>
        <dbReference type="ARBA" id="ARBA00023163"/>
    </source>
</evidence>
<sequence>MNTAKDKWITTYYNLHWDVLYQYSYNILRDQTLASDVVQDVFISIWDNYDSLAIDNAKAYLITAVKNKSLYYLKKVPFNTIQLESVYHVLTEYELLTNEEESLFKEQLLQLIYNKAQEVLPKRCLEIFNLRFYSHQSYKEIASKLAISESTVENQISKALKTLKSTLPYSLDFYFLLLYLFPTSDYYQIVM</sequence>
<evidence type="ECO:0000256" key="3">
    <source>
        <dbReference type="ARBA" id="ARBA00023082"/>
    </source>
</evidence>
<dbReference type="SUPFAM" id="SSF88946">
    <property type="entry name" value="Sigma2 domain of RNA polymerase sigma factors"/>
    <property type="match status" value="1"/>
</dbReference>
<dbReference type="SUPFAM" id="SSF88659">
    <property type="entry name" value="Sigma3 and sigma4 domains of RNA polymerase sigma factors"/>
    <property type="match status" value="1"/>
</dbReference>
<evidence type="ECO:0000259" key="5">
    <source>
        <dbReference type="Pfam" id="PF04542"/>
    </source>
</evidence>
<dbReference type="InterPro" id="IPR007627">
    <property type="entry name" value="RNA_pol_sigma70_r2"/>
</dbReference>
<dbReference type="Proteomes" id="UP000255024">
    <property type="component" value="Unassembled WGS sequence"/>
</dbReference>
<organism evidence="7 8">
    <name type="scientific">Myroides odoratus</name>
    <name type="common">Flavobacterium odoratum</name>
    <dbReference type="NCBI Taxonomy" id="256"/>
    <lineage>
        <taxon>Bacteria</taxon>
        <taxon>Pseudomonadati</taxon>
        <taxon>Bacteroidota</taxon>
        <taxon>Flavobacteriia</taxon>
        <taxon>Flavobacteriales</taxon>
        <taxon>Flavobacteriaceae</taxon>
        <taxon>Myroides</taxon>
    </lineage>
</organism>
<dbReference type="NCBIfam" id="TIGR02937">
    <property type="entry name" value="sigma70-ECF"/>
    <property type="match status" value="1"/>
</dbReference>
<proteinExistence type="inferred from homology"/>
<dbReference type="RefSeq" id="WP_115092740.1">
    <property type="nucleotide sequence ID" value="NZ_CP068107.1"/>
</dbReference>
<evidence type="ECO:0000313" key="7">
    <source>
        <dbReference type="EMBL" id="STZ70200.1"/>
    </source>
</evidence>
<evidence type="ECO:0000259" key="6">
    <source>
        <dbReference type="Pfam" id="PF08281"/>
    </source>
</evidence>
<dbReference type="Gene3D" id="1.10.1740.10">
    <property type="match status" value="1"/>
</dbReference>